<feature type="region of interest" description="Disordered" evidence="1">
    <location>
        <begin position="97"/>
        <end position="122"/>
    </location>
</feature>
<dbReference type="PROSITE" id="PS51257">
    <property type="entry name" value="PROKAR_LIPOPROTEIN"/>
    <property type="match status" value="1"/>
</dbReference>
<dbReference type="EMBL" id="SNRY01000021">
    <property type="protein sequence ID" value="KAA6350895.1"/>
    <property type="molecule type" value="Genomic_DNA"/>
</dbReference>
<name>A0A5J4T0J7_9ZZZZ</name>
<proteinExistence type="predicted"/>
<organism evidence="2">
    <name type="scientific">termite gut metagenome</name>
    <dbReference type="NCBI Taxonomy" id="433724"/>
    <lineage>
        <taxon>unclassified sequences</taxon>
        <taxon>metagenomes</taxon>
        <taxon>organismal metagenomes</taxon>
    </lineage>
</organism>
<reference evidence="2" key="1">
    <citation type="submission" date="2019-03" db="EMBL/GenBank/DDBJ databases">
        <title>Single cell metagenomics reveals metabolic interactions within the superorganism composed of flagellate Streblomastix strix and complex community of Bacteroidetes bacteria on its surface.</title>
        <authorList>
            <person name="Treitli S.C."/>
            <person name="Kolisko M."/>
            <person name="Husnik F."/>
            <person name="Keeling P."/>
            <person name="Hampl V."/>
        </authorList>
    </citation>
    <scope>NUCLEOTIDE SEQUENCE</scope>
    <source>
        <strain evidence="2">STM</strain>
    </source>
</reference>
<protein>
    <submittedName>
        <fullName evidence="2">Uncharacterized protein</fullName>
    </submittedName>
</protein>
<sequence length="174" mass="19310">MKTNIILGFVFILTFLSGCSTPHKLASSTKEATKVEAKRTEAVSNEVTTFVDTTKVEGTEITHIRVDFYPPESSGQTPTNKGAIKSIDVTKISQKKEAAGVSGTTEKEEMTKSEGINSDTTSEIETIEQPAPDPYRWRYILGIGVLLATGLLYWKRIPVWNWIQTILAGIRRIF</sequence>
<comment type="caution">
    <text evidence="2">The sequence shown here is derived from an EMBL/GenBank/DDBJ whole genome shotgun (WGS) entry which is preliminary data.</text>
</comment>
<evidence type="ECO:0000256" key="1">
    <source>
        <dbReference type="SAM" id="MobiDB-lite"/>
    </source>
</evidence>
<dbReference type="AlphaFoldDB" id="A0A5J4T0J7"/>
<accession>A0A5J4T0J7</accession>
<gene>
    <name evidence="2" type="ORF">EZS27_001742</name>
</gene>
<evidence type="ECO:0000313" key="2">
    <source>
        <dbReference type="EMBL" id="KAA6350895.1"/>
    </source>
</evidence>